<sequence length="393" mass="44563">MSSTRHETIKSNNLREFGKYQTDSLFLLIGTNPLPNYVAFRLLAKPECHIYFVHTEETGKIANRLVDAMGLPSDKWTKILVKDSDANDIFTKIHSHAKDKNGLGLNYTGGTKSMAVHSYRAILDVDPDAIFSYLDARRLELTIDRVEASSIRLPVGLSVRLSMEALLTLHGRTPDKLNKDPFQPDVCRELVAVPHTELRKWCNDNLRSGTHLKKKQDPKTELPPFENLSKYWDGCETLGELAVQWGKKIGSLARWFDGKWLEHYTLCAVQQVAQECGVHDAVWNLEPEKNKFDLDVAVLRGYQLFAISCTTVSNKGLIKQKLFEAYIRAHQLGGDEARVGIVCFAPSDNPESNPARIKQEIEEEWDANGKFRVYGVEDLPNIPAHLKEWFNSQ</sequence>
<dbReference type="EMBL" id="PQXF01000028">
    <property type="protein sequence ID" value="PXF59092.1"/>
    <property type="molecule type" value="Genomic_DNA"/>
</dbReference>
<evidence type="ECO:0000313" key="2">
    <source>
        <dbReference type="Proteomes" id="UP000248329"/>
    </source>
</evidence>
<evidence type="ECO:0000313" key="1">
    <source>
        <dbReference type="EMBL" id="PXF59092.1"/>
    </source>
</evidence>
<accession>A0AC61L0F5</accession>
<reference evidence="1" key="1">
    <citation type="submission" date="2018-01" db="EMBL/GenBank/DDBJ databases">
        <authorList>
            <person name="Krukenberg V."/>
        </authorList>
    </citation>
    <scope>NUCLEOTIDE SEQUENCE</scope>
    <source>
        <strain evidence="1">E20ANME2</strain>
    </source>
</reference>
<gene>
    <name evidence="1" type="ORF">C4B59_12140</name>
</gene>
<comment type="caution">
    <text evidence="1">The sequence shown here is derived from an EMBL/GenBank/DDBJ whole genome shotgun (WGS) entry which is preliminary data.</text>
</comment>
<dbReference type="Proteomes" id="UP000248329">
    <property type="component" value="Unassembled WGS sequence"/>
</dbReference>
<proteinExistence type="predicted"/>
<protein>
    <submittedName>
        <fullName evidence="1">Uncharacterized protein</fullName>
    </submittedName>
</protein>
<name>A0AC61L0F5_9EURY</name>
<organism evidence="1 2">
    <name type="scientific">Candidatus Methanogaster sp</name>
    <dbReference type="NCBI Taxonomy" id="3386292"/>
    <lineage>
        <taxon>Archaea</taxon>
        <taxon>Methanobacteriati</taxon>
        <taxon>Methanobacteriota</taxon>
        <taxon>Stenosarchaea group</taxon>
        <taxon>Methanomicrobia</taxon>
        <taxon>Methanosarcinales</taxon>
        <taxon>ANME-2 cluster</taxon>
        <taxon>Candidatus Methanogasteraceae</taxon>
        <taxon>Candidatus Methanogaster</taxon>
    </lineage>
</organism>